<evidence type="ECO:0000313" key="1">
    <source>
        <dbReference type="EMBL" id="CAD6190207.1"/>
    </source>
</evidence>
<organism evidence="1 2">
    <name type="scientific">Caenorhabditis auriculariae</name>
    <dbReference type="NCBI Taxonomy" id="2777116"/>
    <lineage>
        <taxon>Eukaryota</taxon>
        <taxon>Metazoa</taxon>
        <taxon>Ecdysozoa</taxon>
        <taxon>Nematoda</taxon>
        <taxon>Chromadorea</taxon>
        <taxon>Rhabditida</taxon>
        <taxon>Rhabditina</taxon>
        <taxon>Rhabditomorpha</taxon>
        <taxon>Rhabditoidea</taxon>
        <taxon>Rhabditidae</taxon>
        <taxon>Peloderinae</taxon>
        <taxon>Caenorhabditis</taxon>
    </lineage>
</organism>
<comment type="caution">
    <text evidence="1">The sequence shown here is derived from an EMBL/GenBank/DDBJ whole genome shotgun (WGS) entry which is preliminary data.</text>
</comment>
<name>A0A8S1H433_9PELO</name>
<reference evidence="1" key="1">
    <citation type="submission" date="2020-10" db="EMBL/GenBank/DDBJ databases">
        <authorList>
            <person name="Kikuchi T."/>
        </authorList>
    </citation>
    <scope>NUCLEOTIDE SEQUENCE</scope>
    <source>
        <strain evidence="1">NKZ352</strain>
    </source>
</reference>
<accession>A0A8S1H433</accession>
<dbReference type="AlphaFoldDB" id="A0A8S1H433"/>
<proteinExistence type="predicted"/>
<sequence>MESKSKLVSIDRGGQGDQDNLVLVQGLVEQTVEIDLEFDPQFIELGNGYGQVEDDQPLSWSDTQSTADYDGDFFEI</sequence>
<protein>
    <submittedName>
        <fullName evidence="1">Uncharacterized protein</fullName>
    </submittedName>
</protein>
<evidence type="ECO:0000313" key="2">
    <source>
        <dbReference type="Proteomes" id="UP000835052"/>
    </source>
</evidence>
<dbReference type="EMBL" id="CAJGYM010000014">
    <property type="protein sequence ID" value="CAD6190207.1"/>
    <property type="molecule type" value="Genomic_DNA"/>
</dbReference>
<keyword evidence="2" id="KW-1185">Reference proteome</keyword>
<dbReference type="Proteomes" id="UP000835052">
    <property type="component" value="Unassembled WGS sequence"/>
</dbReference>
<gene>
    <name evidence="1" type="ORF">CAUJ_LOCUS6126</name>
</gene>